<evidence type="ECO:0000313" key="2">
    <source>
        <dbReference type="Proteomes" id="UP000001949"/>
    </source>
</evidence>
<dbReference type="InParanoid" id="Q4N5L5"/>
<dbReference type="Proteomes" id="UP000001949">
    <property type="component" value="Unassembled WGS sequence"/>
</dbReference>
<reference evidence="1 2" key="1">
    <citation type="journal article" date="2005" name="Science">
        <title>Genome sequence of Theileria parva, a bovine pathogen that transforms lymphocytes.</title>
        <authorList>
            <person name="Gardner M.J."/>
            <person name="Bishop R."/>
            <person name="Shah T."/>
            <person name="de Villiers E.P."/>
            <person name="Carlton J.M."/>
            <person name="Hall N."/>
            <person name="Ren Q."/>
            <person name="Paulsen I.T."/>
            <person name="Pain A."/>
            <person name="Berriman M."/>
            <person name="Wilson R.J.M."/>
            <person name="Sato S."/>
            <person name="Ralph S.A."/>
            <person name="Mann D.J."/>
            <person name="Xiong Z."/>
            <person name="Shallom S.J."/>
            <person name="Weidman J."/>
            <person name="Jiang L."/>
            <person name="Lynn J."/>
            <person name="Weaver B."/>
            <person name="Shoaibi A."/>
            <person name="Domingo A.R."/>
            <person name="Wasawo D."/>
            <person name="Crabtree J."/>
            <person name="Wortman J.R."/>
            <person name="Haas B."/>
            <person name="Angiuoli S.V."/>
            <person name="Creasy T.H."/>
            <person name="Lu C."/>
            <person name="Suh B."/>
            <person name="Silva J.C."/>
            <person name="Utterback T.R."/>
            <person name="Feldblyum T.V."/>
            <person name="Pertea M."/>
            <person name="Allen J."/>
            <person name="Nierman W.C."/>
            <person name="Taracha E.L.N."/>
            <person name="Salzberg S.L."/>
            <person name="White O.R."/>
            <person name="Fitzhugh H.A."/>
            <person name="Morzaria S."/>
            <person name="Venter J.C."/>
            <person name="Fraser C.M."/>
            <person name="Nene V."/>
        </authorList>
    </citation>
    <scope>NUCLEOTIDE SEQUENCE [LARGE SCALE GENOMIC DNA]</scope>
    <source>
        <strain evidence="1 2">Muguga</strain>
    </source>
</reference>
<dbReference type="VEuPathDB" id="PiroplasmaDB:TpMuguga_02g00275"/>
<keyword evidence="2" id="KW-1185">Reference proteome</keyword>
<dbReference type="OMA" id="IEVAECI"/>
<sequence>MFIEDDLGCVMPRIVIPTDGLDFLYASYLESKPYDDEQCSQLLYYVSSRLEPITYDSNGNQIKVPDDFLSSYIKDRRFICNLWPGSNLELFKWRGEVVHRHDGLDYPLRLEFNDEGFLLYYSAKVTLLRKQGNSWERKTLEYPSFIKFFSFPDQKTAESYGSPVYNEMVREKNIGGAPPSLADYSSPREEFIEDLRVVTTPIEVAECIYPLLNQLPEDEIYRRHLLLAPYETSFLDHDIDCYPFGKFKYRFLPSNETNGIKIFDKMCLLGKEDRKLAELEFDCNSRILTINPDMFPVEVDCDDLDLTNQNTSIVPISETCFYLRYSTDHKVYQKVNEIREFLSRRSNNPTI</sequence>
<protein>
    <submittedName>
        <fullName evidence="1">Uncharacterized protein</fullName>
    </submittedName>
</protein>
<gene>
    <name evidence="1" type="ordered locus">TP02_0275</name>
</gene>
<proteinExistence type="predicted"/>
<organism evidence="1 2">
    <name type="scientific">Theileria parva</name>
    <name type="common">East coast fever infection agent</name>
    <dbReference type="NCBI Taxonomy" id="5875"/>
    <lineage>
        <taxon>Eukaryota</taxon>
        <taxon>Sar</taxon>
        <taxon>Alveolata</taxon>
        <taxon>Apicomplexa</taxon>
        <taxon>Aconoidasida</taxon>
        <taxon>Piroplasmida</taxon>
        <taxon>Theileriidae</taxon>
        <taxon>Theileria</taxon>
    </lineage>
</organism>
<dbReference type="EMBL" id="AAGK01000002">
    <property type="protein sequence ID" value="EAN32558.1"/>
    <property type="molecule type" value="Genomic_DNA"/>
</dbReference>
<dbReference type="RefSeq" id="XP_764841.1">
    <property type="nucleotide sequence ID" value="XM_759748.1"/>
</dbReference>
<evidence type="ECO:0000313" key="1">
    <source>
        <dbReference type="EMBL" id="EAN32558.1"/>
    </source>
</evidence>
<name>Q4N5L5_THEPA</name>
<comment type="caution">
    <text evidence="1">The sequence shown here is derived from an EMBL/GenBank/DDBJ whole genome shotgun (WGS) entry which is preliminary data.</text>
</comment>
<accession>Q4N5L5</accession>
<dbReference type="GeneID" id="3502177"/>
<dbReference type="AlphaFoldDB" id="Q4N5L5"/>
<dbReference type="KEGG" id="tpv:TP02_0275"/>
<dbReference type="eggNOG" id="ENOG502QY6C">
    <property type="taxonomic scope" value="Eukaryota"/>
</dbReference>